<evidence type="ECO:0000313" key="1">
    <source>
        <dbReference type="EMBL" id="AJC74664.1"/>
    </source>
</evidence>
<sequence length="40" mass="4713">MMIEFLYESAATAALLHFFGLMIFALKYQFLSDDYSIIRM</sequence>
<dbReference type="Proteomes" id="UP000077469">
    <property type="component" value="Chromosome"/>
</dbReference>
<reference evidence="1 2" key="1">
    <citation type="submission" date="2014-01" db="EMBL/GenBank/DDBJ databases">
        <title>Genome sequencing of Thermotog hypogea.</title>
        <authorList>
            <person name="Zhang X."/>
            <person name="Alvare G."/>
            <person name="Fristensky B."/>
            <person name="Chen L."/>
            <person name="Suen T."/>
            <person name="Chen Q."/>
            <person name="Ma K."/>
        </authorList>
    </citation>
    <scope>NUCLEOTIDE SEQUENCE [LARGE SCALE GENOMIC DNA]</scope>
    <source>
        <strain evidence="1 2">DSM 11164</strain>
    </source>
</reference>
<dbReference type="AlphaFoldDB" id="A0A0X1KTR4"/>
<organism evidence="1 2">
    <name type="scientific">Pseudothermotoga hypogea DSM 11164 = NBRC 106472</name>
    <dbReference type="NCBI Taxonomy" id="1123384"/>
    <lineage>
        <taxon>Bacteria</taxon>
        <taxon>Thermotogati</taxon>
        <taxon>Thermotogota</taxon>
        <taxon>Thermotogae</taxon>
        <taxon>Thermotogales</taxon>
        <taxon>Thermotogaceae</taxon>
        <taxon>Pseudothermotoga</taxon>
    </lineage>
</organism>
<dbReference type="KEGG" id="phy:AJ81_02830"/>
<accession>A0A0X1KTR4</accession>
<evidence type="ECO:0000313" key="2">
    <source>
        <dbReference type="Proteomes" id="UP000077469"/>
    </source>
</evidence>
<keyword evidence="2" id="KW-1185">Reference proteome</keyword>
<dbReference type="PATRIC" id="fig|1123384.7.peg.558"/>
<dbReference type="PaxDb" id="1123384-AJ81_02830"/>
<name>A0A0X1KTR4_9THEM</name>
<protein>
    <submittedName>
        <fullName evidence="1">Uncharacterized protein</fullName>
    </submittedName>
</protein>
<dbReference type="EMBL" id="CP007141">
    <property type="protein sequence ID" value="AJC74664.1"/>
    <property type="molecule type" value="Genomic_DNA"/>
</dbReference>
<proteinExistence type="predicted"/>
<gene>
    <name evidence="1" type="ORF">AJ81_02830</name>
</gene>